<dbReference type="AlphaFoldDB" id="A0A6C0CQT1"/>
<protein>
    <recommendedName>
        <fullName evidence="2">Transcription factor TFIIB cyclin-like domain-containing protein</fullName>
    </recommendedName>
</protein>
<organism evidence="1">
    <name type="scientific">viral metagenome</name>
    <dbReference type="NCBI Taxonomy" id="1070528"/>
    <lineage>
        <taxon>unclassified sequences</taxon>
        <taxon>metagenomes</taxon>
        <taxon>organismal metagenomes</taxon>
    </lineage>
</organism>
<evidence type="ECO:0008006" key="2">
    <source>
        <dbReference type="Google" id="ProtNLM"/>
    </source>
</evidence>
<dbReference type="Gene3D" id="1.10.472.170">
    <property type="match status" value="1"/>
</dbReference>
<evidence type="ECO:0000313" key="1">
    <source>
        <dbReference type="EMBL" id="QHT06811.1"/>
    </source>
</evidence>
<name>A0A6C0CQT1_9ZZZZ</name>
<sequence length="321" mass="37313">MNELNKCKECFSESIVCDAHSNDVICIACGVIQHDYCLVSDDHDATTYSESSNSNETSSNALQDSMNNMTPHLIPYNYKSKYLQRCNISLSYTKEQVCLYQLQKLIEPYQIALNLNESIQETLKKLFVVFIKYKCFKTLRKHSRFGLIAYLIHIASLVHDQYRSIIFICSCFNIDKSFFSQGQNTFELLIETHKSKKHADIFSPEDYAFIDSCHKMFYKLSVEQDVEEIHQRILETCSLLNLPYSIIIKASRLHQRIYLTHLSNLSERVVHISVIIYILQTCHLSEPTLLFISTKFTISLTSLKRVLIKIQRIVDVNLYET</sequence>
<reference evidence="1" key="1">
    <citation type="journal article" date="2020" name="Nature">
        <title>Giant virus diversity and host interactions through global metagenomics.</title>
        <authorList>
            <person name="Schulz F."/>
            <person name="Roux S."/>
            <person name="Paez-Espino D."/>
            <person name="Jungbluth S."/>
            <person name="Walsh D.A."/>
            <person name="Denef V.J."/>
            <person name="McMahon K.D."/>
            <person name="Konstantinidis K.T."/>
            <person name="Eloe-Fadrosh E.A."/>
            <person name="Kyrpides N.C."/>
            <person name="Woyke T."/>
        </authorList>
    </citation>
    <scope>NUCLEOTIDE SEQUENCE</scope>
    <source>
        <strain evidence="1">GVMAG-M-3300021473-15</strain>
    </source>
</reference>
<accession>A0A6C0CQT1</accession>
<dbReference type="EMBL" id="MN739475">
    <property type="protein sequence ID" value="QHT06811.1"/>
    <property type="molecule type" value="Genomic_DNA"/>
</dbReference>
<proteinExistence type="predicted"/>